<evidence type="ECO:0000256" key="3">
    <source>
        <dbReference type="ARBA" id="ARBA00023235"/>
    </source>
</evidence>
<dbReference type="GO" id="GO:0043138">
    <property type="term" value="F:3'-5' DNA helicase activity"/>
    <property type="evidence" value="ECO:0007669"/>
    <property type="project" value="UniProtKB-EC"/>
</dbReference>
<evidence type="ECO:0000313" key="7">
    <source>
        <dbReference type="EMBL" id="CAG8679885.1"/>
    </source>
</evidence>
<dbReference type="GO" id="GO:0005524">
    <property type="term" value="F:ATP binding"/>
    <property type="evidence" value="ECO:0007669"/>
    <property type="project" value="InterPro"/>
</dbReference>
<dbReference type="EC" id="5.6.2.4" evidence="5"/>
<dbReference type="Gene3D" id="3.40.50.300">
    <property type="entry name" value="P-loop containing nucleotide triphosphate hydrolases"/>
    <property type="match status" value="1"/>
</dbReference>
<dbReference type="EMBL" id="CAJVPQ010006052">
    <property type="protein sequence ID" value="CAG8679885.1"/>
    <property type="molecule type" value="Genomic_DNA"/>
</dbReference>
<dbReference type="InterPro" id="IPR014001">
    <property type="entry name" value="Helicase_ATP-bd"/>
</dbReference>
<name>A0A9N9ELL4_9GLOM</name>
<proteinExistence type="inferred from homology"/>
<dbReference type="GO" id="GO:0005737">
    <property type="term" value="C:cytoplasm"/>
    <property type="evidence" value="ECO:0007669"/>
    <property type="project" value="TreeGrafter"/>
</dbReference>
<organism evidence="7 8">
    <name type="scientific">Funneliformis caledonium</name>
    <dbReference type="NCBI Taxonomy" id="1117310"/>
    <lineage>
        <taxon>Eukaryota</taxon>
        <taxon>Fungi</taxon>
        <taxon>Fungi incertae sedis</taxon>
        <taxon>Mucoromycota</taxon>
        <taxon>Glomeromycotina</taxon>
        <taxon>Glomeromycetes</taxon>
        <taxon>Glomerales</taxon>
        <taxon>Glomeraceae</taxon>
        <taxon>Funneliformis</taxon>
    </lineage>
</organism>
<evidence type="ECO:0000259" key="6">
    <source>
        <dbReference type="PROSITE" id="PS51192"/>
    </source>
</evidence>
<evidence type="ECO:0000256" key="1">
    <source>
        <dbReference type="ARBA" id="ARBA00005446"/>
    </source>
</evidence>
<dbReference type="Pfam" id="PF00270">
    <property type="entry name" value="DEAD"/>
    <property type="match status" value="1"/>
</dbReference>
<dbReference type="PROSITE" id="PS51192">
    <property type="entry name" value="HELICASE_ATP_BIND_1"/>
    <property type="match status" value="1"/>
</dbReference>
<accession>A0A9N9ELL4</accession>
<dbReference type="GO" id="GO:0003677">
    <property type="term" value="F:DNA binding"/>
    <property type="evidence" value="ECO:0007669"/>
    <property type="project" value="UniProtKB-KW"/>
</dbReference>
<reference evidence="7" key="1">
    <citation type="submission" date="2021-06" db="EMBL/GenBank/DDBJ databases">
        <authorList>
            <person name="Kallberg Y."/>
            <person name="Tangrot J."/>
            <person name="Rosling A."/>
        </authorList>
    </citation>
    <scope>NUCLEOTIDE SEQUENCE</scope>
    <source>
        <strain evidence="7">UK204</strain>
    </source>
</reference>
<comment type="caution">
    <text evidence="7">The sequence shown here is derived from an EMBL/GenBank/DDBJ whole genome shotgun (WGS) entry which is preliminary data.</text>
</comment>
<dbReference type="GO" id="GO:0009378">
    <property type="term" value="F:four-way junction helicase activity"/>
    <property type="evidence" value="ECO:0007669"/>
    <property type="project" value="TreeGrafter"/>
</dbReference>
<protein>
    <recommendedName>
        <fullName evidence="5">DNA 3'-5' helicase</fullName>
        <ecNumber evidence="5">5.6.2.4</ecNumber>
    </recommendedName>
</protein>
<keyword evidence="3" id="KW-0413">Isomerase</keyword>
<dbReference type="InterPro" id="IPR027417">
    <property type="entry name" value="P-loop_NTPase"/>
</dbReference>
<evidence type="ECO:0000313" key="8">
    <source>
        <dbReference type="Proteomes" id="UP000789570"/>
    </source>
</evidence>
<dbReference type="GO" id="GO:0000724">
    <property type="term" value="P:double-strand break repair via homologous recombination"/>
    <property type="evidence" value="ECO:0007669"/>
    <property type="project" value="TreeGrafter"/>
</dbReference>
<dbReference type="PANTHER" id="PTHR13710">
    <property type="entry name" value="DNA HELICASE RECQ FAMILY MEMBER"/>
    <property type="match status" value="1"/>
</dbReference>
<keyword evidence="2" id="KW-0238">DNA-binding</keyword>
<dbReference type="GO" id="GO:0005694">
    <property type="term" value="C:chromosome"/>
    <property type="evidence" value="ECO:0007669"/>
    <property type="project" value="TreeGrafter"/>
</dbReference>
<evidence type="ECO:0000256" key="5">
    <source>
        <dbReference type="ARBA" id="ARBA00034808"/>
    </source>
</evidence>
<dbReference type="OrthoDB" id="10261556at2759"/>
<dbReference type="SUPFAM" id="SSF52540">
    <property type="entry name" value="P-loop containing nucleoside triphosphate hydrolases"/>
    <property type="match status" value="1"/>
</dbReference>
<dbReference type="AlphaFoldDB" id="A0A9N9ELL4"/>
<comment type="catalytic activity">
    <reaction evidence="4">
        <text>Couples ATP hydrolysis with the unwinding of duplex DNA by translocating in the 3'-5' direction.</text>
        <dbReference type="EC" id="5.6.2.4"/>
    </reaction>
</comment>
<evidence type="ECO:0000256" key="2">
    <source>
        <dbReference type="ARBA" id="ARBA00023125"/>
    </source>
</evidence>
<dbReference type="InterPro" id="IPR011545">
    <property type="entry name" value="DEAD/DEAH_box_helicase_dom"/>
</dbReference>
<evidence type="ECO:0000256" key="4">
    <source>
        <dbReference type="ARBA" id="ARBA00034617"/>
    </source>
</evidence>
<dbReference type="Proteomes" id="UP000789570">
    <property type="component" value="Unassembled WGS sequence"/>
</dbReference>
<sequence>MGWQERLLNKNYTYVNKKKCLDLKEKVNLAAQIIFGYDQLREGQLEAVESYLSGKDTLVSLKTEGEKPFCYAICALLFEEITIVISLLKALMEDQKRVLIHFGIPCALIYANTTQGKIEQSKIFEEIALEFIKVIFVTPEKLCLNKELQYFINNMYNKKKYVL</sequence>
<dbReference type="PANTHER" id="PTHR13710:SF105">
    <property type="entry name" value="ATP-DEPENDENT DNA HELICASE Q1"/>
    <property type="match status" value="1"/>
</dbReference>
<feature type="domain" description="Helicase ATP-binding" evidence="6">
    <location>
        <begin position="48"/>
        <end position="163"/>
    </location>
</feature>
<gene>
    <name evidence="7" type="ORF">FCALED_LOCUS12445</name>
</gene>
<keyword evidence="8" id="KW-1185">Reference proteome</keyword>
<comment type="similarity">
    <text evidence="1">Belongs to the helicase family. RecQ subfamily.</text>
</comment>